<name>A0A5S9F547_UABAM</name>
<evidence type="ECO:0000313" key="3">
    <source>
        <dbReference type="Proteomes" id="UP000326354"/>
    </source>
</evidence>
<feature type="region of interest" description="Disordered" evidence="1">
    <location>
        <begin position="1"/>
        <end position="28"/>
    </location>
</feature>
<dbReference type="Proteomes" id="UP000326354">
    <property type="component" value="Chromosome"/>
</dbReference>
<gene>
    <name evidence="2" type="ORF">UABAM_04614</name>
</gene>
<feature type="compositionally biased region" description="Polar residues" evidence="1">
    <location>
        <begin position="1"/>
        <end position="20"/>
    </location>
</feature>
<accession>A0A5S9F547</accession>
<reference evidence="2 3" key="1">
    <citation type="submission" date="2019-08" db="EMBL/GenBank/DDBJ databases">
        <title>Complete genome sequence of Candidatus Uab amorphum.</title>
        <authorList>
            <person name="Shiratori T."/>
            <person name="Suzuki S."/>
            <person name="Kakizawa Y."/>
            <person name="Ishida K."/>
        </authorList>
    </citation>
    <scope>NUCLEOTIDE SEQUENCE [LARGE SCALE GENOMIC DNA]</scope>
    <source>
        <strain evidence="2 3">SRT547</strain>
    </source>
</reference>
<keyword evidence="3" id="KW-1185">Reference proteome</keyword>
<sequence length="168" mass="19132">MAQSLSTLSRSGRSFNSSLRNNRDAFEGDTVPENLQSILREHLQNTIESLKNVQREAENSNGNPVGLTDNVIDDILDDLISQCEDLMVTDNNRAVLYETWKNLFRDQKRRRKPIWVNIYDQREIAALDNARRELEQAVAQINRVNKAVNVGVQILNVAANAALRFLLL</sequence>
<organism evidence="2 3">
    <name type="scientific">Uabimicrobium amorphum</name>
    <dbReference type="NCBI Taxonomy" id="2596890"/>
    <lineage>
        <taxon>Bacteria</taxon>
        <taxon>Pseudomonadati</taxon>
        <taxon>Planctomycetota</taxon>
        <taxon>Candidatus Uabimicrobiia</taxon>
        <taxon>Candidatus Uabimicrobiales</taxon>
        <taxon>Candidatus Uabimicrobiaceae</taxon>
        <taxon>Candidatus Uabimicrobium</taxon>
    </lineage>
</organism>
<dbReference type="AlphaFoldDB" id="A0A5S9F547"/>
<evidence type="ECO:0000256" key="1">
    <source>
        <dbReference type="SAM" id="MobiDB-lite"/>
    </source>
</evidence>
<dbReference type="RefSeq" id="WP_151970294.1">
    <property type="nucleotide sequence ID" value="NZ_AP019860.1"/>
</dbReference>
<evidence type="ECO:0000313" key="2">
    <source>
        <dbReference type="EMBL" id="BBM86228.1"/>
    </source>
</evidence>
<dbReference type="KEGG" id="uam:UABAM_04614"/>
<proteinExistence type="predicted"/>
<protein>
    <submittedName>
        <fullName evidence="2">Uncharacterized protein</fullName>
    </submittedName>
</protein>
<dbReference type="EMBL" id="AP019860">
    <property type="protein sequence ID" value="BBM86228.1"/>
    <property type="molecule type" value="Genomic_DNA"/>
</dbReference>